<feature type="compositionally biased region" description="Low complexity" evidence="1">
    <location>
        <begin position="594"/>
        <end position="618"/>
    </location>
</feature>
<sequence>MWILELIISARYGGIRFFKRSFMKNFVVSFNWQSSFRIWRGNFVLTFCRCCVTFFVHIYVLLRFLNLFFLDNTLEKITTIFSLKKNLILFSEDSLLLTSNSNNQGDNSNDNGSNTNNVGSDSNEESDSDISEPLSDTDSVRGTSRVMDALDLLDKARKGDPQAKKEIEQKHLEGKAATEENLNGLEKFLEESYYIQDDKEQSLLKKINSNGKGSSGSQGPGNSEGSGNSEGPGNSDGPGNSEGPGNSDGPGPSDGPSSANTGTSNRAIGGLGIFLGWSGGILENLPDILPDILNSLFFCSIINNIGILGDEKAKYGLTFGLIFKITKLINELGSKIELKLLKLRALTCIMIIYILTRINLFMYIFFILLSYSELLSSFFYCADGSKKDSKEDSKEDSLEDWEKYLEEDSEESSKEDSEKDSKEDSEKDSKEDSEEDSEKDSKEDSEKDSEVDELANYVKKHLQISKEIKDIKNELSRVDREIEERAKNLSEGANKDNSDEEPSPEDSKIMSPNEYREYLKDEIERLQDGKKLYVSDIAEAKESKGENMEVDSLTGNKRKESSTEDTKSSTEDTKSSTEDTKSSKRQKSSNNDDSSGPSAPSGSSGPSAPSGPSASTGSSVGGDGGIPSGSNYTEDSSYDSENDSSNHNNNGGSKFFKIDVLILVLIFMLKGLSEVLDILFNNFL</sequence>
<dbReference type="GO" id="GO:0005730">
    <property type="term" value="C:nucleolus"/>
    <property type="evidence" value="ECO:0007669"/>
    <property type="project" value="TreeGrafter"/>
</dbReference>
<dbReference type="PANTHER" id="PTHR18034:SF4">
    <property type="entry name" value="NUCLEOLAR MIF4G DOMAIN-CONTAINING PROTEIN 1"/>
    <property type="match status" value="1"/>
</dbReference>
<protein>
    <submittedName>
        <fullName evidence="2">Uncharacterized protein</fullName>
    </submittedName>
</protein>
<geneLocation type="mitochondrion" evidence="2"/>
<keyword evidence="2" id="KW-0496">Mitochondrion</keyword>
<organism evidence="2">
    <name type="scientific">Annulohypoxylon stygium</name>
    <dbReference type="NCBI Taxonomy" id="326628"/>
    <lineage>
        <taxon>Eukaryota</taxon>
        <taxon>Fungi</taxon>
        <taxon>Dikarya</taxon>
        <taxon>Ascomycota</taxon>
        <taxon>Pezizomycotina</taxon>
        <taxon>Sordariomycetes</taxon>
        <taxon>Xylariomycetidae</taxon>
        <taxon>Xylariales</taxon>
        <taxon>Hypoxylaceae</taxon>
        <taxon>Annulohypoxylon</taxon>
    </lineage>
</organism>
<reference evidence="2" key="1">
    <citation type="journal article" date="2018" name="Front. Microbiol.">
        <title>Comparison of the Mitochondrial Genome Sequences of Six Annulohypoxylon stygium Isolates Suggests Short Fragment Insertions as a Potential Factor Leading to Larger Genomic Size.</title>
        <authorList>
            <person name="Deng Y."/>
            <person name="Hsiang T."/>
            <person name="Li S."/>
            <person name="Lin L."/>
            <person name="Wang Q."/>
            <person name="Chen Q."/>
            <person name="Xie B."/>
            <person name="Ming R."/>
        </authorList>
    </citation>
    <scope>NUCLEOTIDE SEQUENCE</scope>
    <source>
        <strain evidence="2">A</strain>
    </source>
</reference>
<dbReference type="GO" id="GO:0003723">
    <property type="term" value="F:RNA binding"/>
    <property type="evidence" value="ECO:0007669"/>
    <property type="project" value="TreeGrafter"/>
</dbReference>
<feature type="region of interest" description="Disordered" evidence="1">
    <location>
        <begin position="384"/>
        <end position="454"/>
    </location>
</feature>
<feature type="region of interest" description="Disordered" evidence="1">
    <location>
        <begin position="207"/>
        <end position="262"/>
    </location>
</feature>
<dbReference type="GO" id="GO:0042274">
    <property type="term" value="P:ribosomal small subunit biogenesis"/>
    <property type="evidence" value="ECO:0007669"/>
    <property type="project" value="TreeGrafter"/>
</dbReference>
<dbReference type="AlphaFoldDB" id="A0A386RWU6"/>
<feature type="compositionally biased region" description="Basic and acidic residues" evidence="1">
    <location>
        <begin position="483"/>
        <end position="497"/>
    </location>
</feature>
<evidence type="ECO:0000313" key="2">
    <source>
        <dbReference type="EMBL" id="AYE67545.1"/>
    </source>
</evidence>
<feature type="compositionally biased region" description="Basic and acidic residues" evidence="1">
    <location>
        <begin position="557"/>
        <end position="582"/>
    </location>
</feature>
<feature type="compositionally biased region" description="Basic and acidic residues" evidence="1">
    <location>
        <begin position="514"/>
        <end position="547"/>
    </location>
</feature>
<accession>A0A386RWU6</accession>
<feature type="region of interest" description="Disordered" evidence="1">
    <location>
        <begin position="101"/>
        <end position="141"/>
    </location>
</feature>
<feature type="region of interest" description="Disordered" evidence="1">
    <location>
        <begin position="483"/>
        <end position="651"/>
    </location>
</feature>
<feature type="compositionally biased region" description="Basic and acidic residues" evidence="1">
    <location>
        <begin position="384"/>
        <end position="430"/>
    </location>
</feature>
<proteinExistence type="predicted"/>
<gene>
    <name evidence="2" type="primary">orf684</name>
</gene>
<name>A0A386RWU6_9PEZI</name>
<feature type="compositionally biased region" description="Low complexity" evidence="1">
    <location>
        <begin position="101"/>
        <end position="121"/>
    </location>
</feature>
<evidence type="ECO:0000256" key="1">
    <source>
        <dbReference type="SAM" id="MobiDB-lite"/>
    </source>
</evidence>
<feature type="compositionally biased region" description="Gly residues" evidence="1">
    <location>
        <begin position="213"/>
        <end position="248"/>
    </location>
</feature>
<feature type="region of interest" description="Disordered" evidence="1">
    <location>
        <begin position="153"/>
        <end position="175"/>
    </location>
</feature>
<dbReference type="InterPro" id="IPR050781">
    <property type="entry name" value="CWC22_splicing_factor"/>
</dbReference>
<dbReference type="PANTHER" id="PTHR18034">
    <property type="entry name" value="CELL CYCLE CONTROL PROTEIN CWF22-RELATED"/>
    <property type="match status" value="1"/>
</dbReference>
<feature type="compositionally biased region" description="Low complexity" evidence="1">
    <location>
        <begin position="249"/>
        <end position="258"/>
    </location>
</feature>
<dbReference type="EMBL" id="MH620790">
    <property type="protein sequence ID" value="AYE67545.1"/>
    <property type="molecule type" value="Genomic_DNA"/>
</dbReference>